<dbReference type="OrthoDB" id="1301679at2759"/>
<sequence>MKLKCFCNFMHVIVIFDCQFVFEKVAKIGNEPSFLQMFRETHKRGTEFATPEIVQNYVAEKVFKSKSRSQVVGLGGGVKPKDVRGSYSTRTELEVELNAIRRKNEVLTDCLATVEAENEKLQNRVESVETEMMKIKDLVFQQFNTHPPSIARSGHEILVILGRYYAYCLLVVAAAILGRYLKTLDADHSKF</sequence>
<dbReference type="PANTHER" id="PTHR33499:SF40">
    <property type="entry name" value="TRANSPOSASE-ASSOCIATED DOMAIN-CONTAINING PROTEIN"/>
    <property type="match status" value="1"/>
</dbReference>
<keyword evidence="2" id="KW-0812">Transmembrane</keyword>
<keyword evidence="2" id="KW-1133">Transmembrane helix</keyword>
<evidence type="ECO:0000256" key="2">
    <source>
        <dbReference type="SAM" id="Phobius"/>
    </source>
</evidence>
<proteinExistence type="predicted"/>
<keyword evidence="2" id="KW-0472">Membrane</keyword>
<name>A0A9Q1GK80_9CARY</name>
<evidence type="ECO:0000313" key="4">
    <source>
        <dbReference type="Proteomes" id="UP001153076"/>
    </source>
</evidence>
<keyword evidence="1" id="KW-0175">Coiled coil</keyword>
<feature type="coiled-coil region" evidence="1">
    <location>
        <begin position="104"/>
        <end position="138"/>
    </location>
</feature>
<reference evidence="3" key="1">
    <citation type="submission" date="2022-04" db="EMBL/GenBank/DDBJ databases">
        <title>Carnegiea gigantea Genome sequencing and assembly v2.</title>
        <authorList>
            <person name="Copetti D."/>
            <person name="Sanderson M.J."/>
            <person name="Burquez A."/>
            <person name="Wojciechowski M.F."/>
        </authorList>
    </citation>
    <scope>NUCLEOTIDE SEQUENCE</scope>
    <source>
        <strain evidence="3">SGP5-SGP5p</strain>
        <tissue evidence="3">Aerial part</tissue>
    </source>
</reference>
<evidence type="ECO:0000256" key="1">
    <source>
        <dbReference type="SAM" id="Coils"/>
    </source>
</evidence>
<dbReference type="AlphaFoldDB" id="A0A9Q1GK80"/>
<dbReference type="PANTHER" id="PTHR33499">
    <property type="entry name" value="OS12G0282400 PROTEIN-RELATED"/>
    <property type="match status" value="1"/>
</dbReference>
<organism evidence="3 4">
    <name type="scientific">Carnegiea gigantea</name>
    <dbReference type="NCBI Taxonomy" id="171969"/>
    <lineage>
        <taxon>Eukaryota</taxon>
        <taxon>Viridiplantae</taxon>
        <taxon>Streptophyta</taxon>
        <taxon>Embryophyta</taxon>
        <taxon>Tracheophyta</taxon>
        <taxon>Spermatophyta</taxon>
        <taxon>Magnoliopsida</taxon>
        <taxon>eudicotyledons</taxon>
        <taxon>Gunneridae</taxon>
        <taxon>Pentapetalae</taxon>
        <taxon>Caryophyllales</taxon>
        <taxon>Cactineae</taxon>
        <taxon>Cactaceae</taxon>
        <taxon>Cactoideae</taxon>
        <taxon>Echinocereeae</taxon>
        <taxon>Carnegiea</taxon>
    </lineage>
</organism>
<keyword evidence="4" id="KW-1185">Reference proteome</keyword>
<evidence type="ECO:0000313" key="3">
    <source>
        <dbReference type="EMBL" id="KAJ8422677.1"/>
    </source>
</evidence>
<dbReference type="Proteomes" id="UP001153076">
    <property type="component" value="Unassembled WGS sequence"/>
</dbReference>
<protein>
    <submittedName>
        <fullName evidence="3">Uncharacterized protein</fullName>
    </submittedName>
</protein>
<gene>
    <name evidence="3" type="ORF">Cgig2_025366</name>
</gene>
<dbReference type="EMBL" id="JAKOGI010002181">
    <property type="protein sequence ID" value="KAJ8422677.1"/>
    <property type="molecule type" value="Genomic_DNA"/>
</dbReference>
<feature type="transmembrane region" description="Helical" evidence="2">
    <location>
        <begin position="164"/>
        <end position="181"/>
    </location>
</feature>
<comment type="caution">
    <text evidence="3">The sequence shown here is derived from an EMBL/GenBank/DDBJ whole genome shotgun (WGS) entry which is preliminary data.</text>
</comment>
<accession>A0A9Q1GK80</accession>